<evidence type="ECO:0000313" key="2">
    <source>
        <dbReference type="Proteomes" id="UP000254060"/>
    </source>
</evidence>
<dbReference type="Proteomes" id="UP000254060">
    <property type="component" value="Unassembled WGS sequence"/>
</dbReference>
<dbReference type="Pfam" id="PF06569">
    <property type="entry name" value="DUF1128"/>
    <property type="match status" value="1"/>
</dbReference>
<organism evidence="1 2">
    <name type="scientific">Exiguobacterium aurantiacum</name>
    <dbReference type="NCBI Taxonomy" id="33987"/>
    <lineage>
        <taxon>Bacteria</taxon>
        <taxon>Bacillati</taxon>
        <taxon>Bacillota</taxon>
        <taxon>Bacilli</taxon>
        <taxon>Bacillales</taxon>
        <taxon>Bacillales Family XII. Incertae Sedis</taxon>
        <taxon>Exiguobacterium</taxon>
    </lineage>
</organism>
<name>A0A377FV99_9BACL</name>
<dbReference type="InterPro" id="IPR009507">
    <property type="entry name" value="UPF0435"/>
</dbReference>
<protein>
    <submittedName>
        <fullName evidence="1">Uncharacterized protein conserved in bacteria</fullName>
    </submittedName>
</protein>
<proteinExistence type="predicted"/>
<dbReference type="AlphaFoldDB" id="A0A377FV99"/>
<dbReference type="EMBL" id="UGGP01000001">
    <property type="protein sequence ID" value="STO08494.1"/>
    <property type="molecule type" value="Genomic_DNA"/>
</dbReference>
<dbReference type="RefSeq" id="WP_024370076.1">
    <property type="nucleotide sequence ID" value="NZ_UGGP01000001.1"/>
</dbReference>
<evidence type="ECO:0000313" key="1">
    <source>
        <dbReference type="EMBL" id="STO08494.1"/>
    </source>
</evidence>
<gene>
    <name evidence="1" type="ORF">NCTC13163_01865</name>
</gene>
<sequence length="64" mass="7267">MTNEQMIEEILDKMNIINRGAIKAEEYNRADATAVKEIYDYVMNRSSLSISEVDGIVEELGQLT</sequence>
<dbReference type="STRING" id="1397694.GCA_000702585_02361"/>
<dbReference type="OrthoDB" id="2353831at2"/>
<reference evidence="1 2" key="1">
    <citation type="submission" date="2018-06" db="EMBL/GenBank/DDBJ databases">
        <authorList>
            <consortium name="Pathogen Informatics"/>
            <person name="Doyle S."/>
        </authorList>
    </citation>
    <scope>NUCLEOTIDE SEQUENCE [LARGE SCALE GENOMIC DNA]</scope>
    <source>
        <strain evidence="1 2">NCTC13163</strain>
    </source>
</reference>
<accession>A0A377FV99</accession>